<dbReference type="InterPro" id="IPR023210">
    <property type="entry name" value="NADP_OxRdtase_dom"/>
</dbReference>
<dbReference type="Gene3D" id="3.20.20.100">
    <property type="entry name" value="NADP-dependent oxidoreductase domain"/>
    <property type="match status" value="1"/>
</dbReference>
<dbReference type="AlphaFoldDB" id="A0AAD7CAE9"/>
<dbReference type="CDD" id="cd19075">
    <property type="entry name" value="AKR_AKR7A1-5"/>
    <property type="match status" value="1"/>
</dbReference>
<reference evidence="3" key="1">
    <citation type="submission" date="2023-03" db="EMBL/GenBank/DDBJ databases">
        <title>Massive genome expansion in bonnet fungi (Mycena s.s.) driven by repeated elements and novel gene families across ecological guilds.</title>
        <authorList>
            <consortium name="Lawrence Berkeley National Laboratory"/>
            <person name="Harder C.B."/>
            <person name="Miyauchi S."/>
            <person name="Viragh M."/>
            <person name="Kuo A."/>
            <person name="Thoen E."/>
            <person name="Andreopoulos B."/>
            <person name="Lu D."/>
            <person name="Skrede I."/>
            <person name="Drula E."/>
            <person name="Henrissat B."/>
            <person name="Morin E."/>
            <person name="Kohler A."/>
            <person name="Barry K."/>
            <person name="LaButti K."/>
            <person name="Morin E."/>
            <person name="Salamov A."/>
            <person name="Lipzen A."/>
            <person name="Mereny Z."/>
            <person name="Hegedus B."/>
            <person name="Baldrian P."/>
            <person name="Stursova M."/>
            <person name="Weitz H."/>
            <person name="Taylor A."/>
            <person name="Grigoriev I.V."/>
            <person name="Nagy L.G."/>
            <person name="Martin F."/>
            <person name="Kauserud H."/>
        </authorList>
    </citation>
    <scope>NUCLEOTIDE SEQUENCE</scope>
    <source>
        <strain evidence="3">9284</strain>
    </source>
</reference>
<dbReference type="InterPro" id="IPR018170">
    <property type="entry name" value="Aldo/ket_reductase_CS"/>
</dbReference>
<keyword evidence="4" id="KW-1185">Reference proteome</keyword>
<evidence type="ECO:0000313" key="3">
    <source>
        <dbReference type="EMBL" id="KAJ7643808.1"/>
    </source>
</evidence>
<evidence type="ECO:0000256" key="1">
    <source>
        <dbReference type="ARBA" id="ARBA00023002"/>
    </source>
</evidence>
<dbReference type="PROSITE" id="PS00062">
    <property type="entry name" value="ALDOKETO_REDUCTASE_2"/>
    <property type="match status" value="1"/>
</dbReference>
<accession>A0AAD7CAE9</accession>
<dbReference type="SUPFAM" id="SSF51430">
    <property type="entry name" value="NAD(P)-linked oxidoreductase"/>
    <property type="match status" value="1"/>
</dbReference>
<name>A0AAD7CAE9_9AGAR</name>
<evidence type="ECO:0000313" key="4">
    <source>
        <dbReference type="Proteomes" id="UP001221142"/>
    </source>
</evidence>
<dbReference type="PANTHER" id="PTHR43364:SF4">
    <property type="entry name" value="NAD(P)-LINKED OXIDOREDUCTASE SUPERFAMILY PROTEIN"/>
    <property type="match status" value="1"/>
</dbReference>
<organism evidence="3 4">
    <name type="scientific">Roridomyces roridus</name>
    <dbReference type="NCBI Taxonomy" id="1738132"/>
    <lineage>
        <taxon>Eukaryota</taxon>
        <taxon>Fungi</taxon>
        <taxon>Dikarya</taxon>
        <taxon>Basidiomycota</taxon>
        <taxon>Agaricomycotina</taxon>
        <taxon>Agaricomycetes</taxon>
        <taxon>Agaricomycetidae</taxon>
        <taxon>Agaricales</taxon>
        <taxon>Marasmiineae</taxon>
        <taxon>Mycenaceae</taxon>
        <taxon>Roridomyces</taxon>
    </lineage>
</organism>
<gene>
    <name evidence="3" type="ORF">FB45DRAFT_896122</name>
</gene>
<protein>
    <submittedName>
        <fullName evidence="3">NADP-dependent oxidoreductase domain-containing protein</fullName>
    </submittedName>
</protein>
<sequence>MSAPTLLFGGASIGDSFKTVEALDTLLTQLKDFGITRIDSAARYPLTNPGESERLLGKVGAVAKGFVVDTKINIAGFGPTFPGSLTAEAINKSVQGSYQSLAISGKGTEVVNVLYCHAPDSETPLEQQAAALDALFKKGMFKQLGLSNFPPEMVEKFVEICDTEGYVKPTVYQGNYNLVGRDAEDALLPLLRQHGIAFIAYSPLAGGFLSGKFTAGNTEGTRFEAGTPIGDFMRTHFDKPELHATIRVLNSLLESHGISKPEAALRWACFHSALKAENGDGIILGASRAEQVVANIEAVKKGPLPEEVVEGMEGIWVEVKKGGA</sequence>
<dbReference type="EMBL" id="JARKIF010000003">
    <property type="protein sequence ID" value="KAJ7643808.1"/>
    <property type="molecule type" value="Genomic_DNA"/>
</dbReference>
<proteinExistence type="predicted"/>
<dbReference type="InterPro" id="IPR050523">
    <property type="entry name" value="AKR_Detox_Biosynth"/>
</dbReference>
<dbReference type="GO" id="GO:0016491">
    <property type="term" value="F:oxidoreductase activity"/>
    <property type="evidence" value="ECO:0007669"/>
    <property type="project" value="UniProtKB-KW"/>
</dbReference>
<keyword evidence="1" id="KW-0560">Oxidoreductase</keyword>
<dbReference type="PANTHER" id="PTHR43364">
    <property type="entry name" value="NADH-SPECIFIC METHYLGLYOXAL REDUCTASE-RELATED"/>
    <property type="match status" value="1"/>
</dbReference>
<evidence type="ECO:0000259" key="2">
    <source>
        <dbReference type="Pfam" id="PF00248"/>
    </source>
</evidence>
<feature type="domain" description="NADP-dependent oxidoreductase" evidence="2">
    <location>
        <begin position="6"/>
        <end position="315"/>
    </location>
</feature>
<dbReference type="InterPro" id="IPR036812">
    <property type="entry name" value="NAD(P)_OxRdtase_dom_sf"/>
</dbReference>
<dbReference type="Pfam" id="PF00248">
    <property type="entry name" value="Aldo_ket_red"/>
    <property type="match status" value="1"/>
</dbReference>
<dbReference type="Proteomes" id="UP001221142">
    <property type="component" value="Unassembled WGS sequence"/>
</dbReference>
<comment type="caution">
    <text evidence="3">The sequence shown here is derived from an EMBL/GenBank/DDBJ whole genome shotgun (WGS) entry which is preliminary data.</text>
</comment>